<protein>
    <submittedName>
        <fullName evidence="10">Uncharacterized protein</fullName>
    </submittedName>
</protein>
<dbReference type="EMBL" id="KI517464">
    <property type="protein sequence ID" value="ESQ40149.1"/>
    <property type="molecule type" value="Genomic_DNA"/>
</dbReference>
<evidence type="ECO:0000313" key="10">
    <source>
        <dbReference type="EMBL" id="ESQ40149.1"/>
    </source>
</evidence>
<sequence length="534" mass="59605">MSSSSIPADCSPDEEERRELRVEIQCMENKQPTPASCSSASEGSGNFFLKSPEITTPATASPTHRRTSGPMRRAKGGWTPGEDETLRQAVEKYKGKRWKKIAEFFPDRTEVQCLHRWQKVLNPELVKGPWTQEEDDKIAELVKKYGPAKWSVIARSLPGRIGKQCRERWHNHLNPGIRKDAWTPEEETALMNAHRIHGNKWAEIAKVLPGRTDNAIKNHWNSSLKKKLEFYLATGNLPPPATKFGVPNDFADGNRDSKQFSSAIKPLMDPDSVSETSSDENEDGRDHVNYFSSALLEEVASSRRISVNGYTCSPVSDEYKPQLPNPGPISERVGINSKADVERSIQRKQENGFGTPKHGNLYYKSPLDFYLPSEADLQRIYGYDCGCSPGAASPVTLMTPPCNKDSGLSATRSPESFLREAARTFPNTPSIFRKRRKVVVLAKKTDDDDDDVVNGVTKEDDQKEKSKDSSEISPVRREGLLLETDDGCGDDEKLGSNGNTFNVSPPYRLSSNRTAVIKSRQLEFASAEEKQPQS</sequence>
<evidence type="ECO:0000256" key="4">
    <source>
        <dbReference type="ARBA" id="ARBA00023125"/>
    </source>
</evidence>
<feature type="compositionally biased region" description="Basic and acidic residues" evidence="7">
    <location>
        <begin position="457"/>
        <end position="480"/>
    </location>
</feature>
<evidence type="ECO:0000256" key="6">
    <source>
        <dbReference type="ARBA" id="ARBA00023242"/>
    </source>
</evidence>
<proteinExistence type="predicted"/>
<dbReference type="Proteomes" id="UP000030689">
    <property type="component" value="Unassembled WGS sequence"/>
</dbReference>
<dbReference type="FunFam" id="1.10.10.60:FF:000324">
    <property type="entry name" value="Transcription factor MYB3R-2"/>
    <property type="match status" value="1"/>
</dbReference>
<keyword evidence="2" id="KW-0677">Repeat</keyword>
<feature type="compositionally biased region" description="Basic residues" evidence="7">
    <location>
        <begin position="63"/>
        <end position="75"/>
    </location>
</feature>
<feature type="compositionally biased region" description="Polar residues" evidence="7">
    <location>
        <begin position="53"/>
        <end position="62"/>
    </location>
</feature>
<feature type="compositionally biased region" description="Polar residues" evidence="7">
    <location>
        <begin position="28"/>
        <end position="44"/>
    </location>
</feature>
<dbReference type="Gene3D" id="1.10.10.60">
    <property type="entry name" value="Homeodomain-like"/>
    <property type="match status" value="3"/>
</dbReference>
<dbReference type="PANTHER" id="PTHR45614">
    <property type="entry name" value="MYB PROTEIN-RELATED"/>
    <property type="match status" value="1"/>
</dbReference>
<dbReference type="GO" id="GO:0000981">
    <property type="term" value="F:DNA-binding transcription factor activity, RNA polymerase II-specific"/>
    <property type="evidence" value="ECO:0007669"/>
    <property type="project" value="TreeGrafter"/>
</dbReference>
<keyword evidence="5" id="KW-0804">Transcription</keyword>
<dbReference type="STRING" id="72664.V4L932"/>
<dbReference type="InterPro" id="IPR001005">
    <property type="entry name" value="SANT/Myb"/>
</dbReference>
<name>V4L932_EUTSA</name>
<evidence type="ECO:0000313" key="11">
    <source>
        <dbReference type="Proteomes" id="UP000030689"/>
    </source>
</evidence>
<evidence type="ECO:0000256" key="1">
    <source>
        <dbReference type="ARBA" id="ARBA00004123"/>
    </source>
</evidence>
<feature type="domain" description="HTH myb-type" evidence="9">
    <location>
        <begin position="75"/>
        <end position="121"/>
    </location>
</feature>
<dbReference type="InterPro" id="IPR009057">
    <property type="entry name" value="Homeodomain-like_sf"/>
</dbReference>
<dbReference type="AlphaFoldDB" id="V4L932"/>
<feature type="region of interest" description="Disordered" evidence="7">
    <location>
        <begin position="262"/>
        <end position="286"/>
    </location>
</feature>
<evidence type="ECO:0000256" key="7">
    <source>
        <dbReference type="SAM" id="MobiDB-lite"/>
    </source>
</evidence>
<dbReference type="GO" id="GO:0005634">
    <property type="term" value="C:nucleus"/>
    <property type="evidence" value="ECO:0007669"/>
    <property type="project" value="UniProtKB-SubCell"/>
</dbReference>
<keyword evidence="3" id="KW-0805">Transcription regulation</keyword>
<dbReference type="SMART" id="SM00717">
    <property type="entry name" value="SANT"/>
    <property type="match status" value="3"/>
</dbReference>
<keyword evidence="11" id="KW-1185">Reference proteome</keyword>
<accession>V4L932</accession>
<feature type="region of interest" description="Disordered" evidence="7">
    <location>
        <begin position="448"/>
        <end position="509"/>
    </location>
</feature>
<feature type="domain" description="HTH myb-type" evidence="9">
    <location>
        <begin position="122"/>
        <end position="177"/>
    </location>
</feature>
<dbReference type="KEGG" id="eus:EUTSA_v10013211mg"/>
<dbReference type="OrthoDB" id="2143914at2759"/>
<keyword evidence="6" id="KW-0539">Nucleus</keyword>
<dbReference type="CDD" id="cd00167">
    <property type="entry name" value="SANT"/>
    <property type="match status" value="3"/>
</dbReference>
<evidence type="ECO:0000256" key="2">
    <source>
        <dbReference type="ARBA" id="ARBA00022737"/>
    </source>
</evidence>
<dbReference type="PROSITE" id="PS50090">
    <property type="entry name" value="MYB_LIKE"/>
    <property type="match status" value="3"/>
</dbReference>
<dbReference type="eggNOG" id="KOG0048">
    <property type="taxonomic scope" value="Eukaryota"/>
</dbReference>
<dbReference type="FunFam" id="1.10.10.60:FF:000010">
    <property type="entry name" value="Transcriptional activator Myb isoform A"/>
    <property type="match status" value="1"/>
</dbReference>
<dbReference type="OMA" id="TITPPCN"/>
<gene>
    <name evidence="10" type="ORF">EUTSA_v10013211mg</name>
</gene>
<keyword evidence="4" id="KW-0238">DNA-binding</keyword>
<feature type="compositionally biased region" description="Polar residues" evidence="7">
    <location>
        <begin position="496"/>
        <end position="509"/>
    </location>
</feature>
<evidence type="ECO:0000259" key="9">
    <source>
        <dbReference type="PROSITE" id="PS51294"/>
    </source>
</evidence>
<dbReference type="InterPro" id="IPR017930">
    <property type="entry name" value="Myb_dom"/>
</dbReference>
<dbReference type="GO" id="GO:0000978">
    <property type="term" value="F:RNA polymerase II cis-regulatory region sequence-specific DNA binding"/>
    <property type="evidence" value="ECO:0007669"/>
    <property type="project" value="TreeGrafter"/>
</dbReference>
<dbReference type="InterPro" id="IPR050560">
    <property type="entry name" value="MYB_TF"/>
</dbReference>
<feature type="domain" description="Myb-like" evidence="8">
    <location>
        <begin position="70"/>
        <end position="121"/>
    </location>
</feature>
<dbReference type="PROSITE" id="PS51294">
    <property type="entry name" value="HTH_MYB"/>
    <property type="match status" value="3"/>
</dbReference>
<feature type="domain" description="Myb-like" evidence="8">
    <location>
        <begin position="174"/>
        <end position="224"/>
    </location>
</feature>
<dbReference type="Gramene" id="ESQ40149">
    <property type="protein sequence ID" value="ESQ40149"/>
    <property type="gene ID" value="EUTSA_v10013211mg"/>
</dbReference>
<dbReference type="SUPFAM" id="SSF46689">
    <property type="entry name" value="Homeodomain-like"/>
    <property type="match status" value="2"/>
</dbReference>
<organism evidence="10 11">
    <name type="scientific">Eutrema salsugineum</name>
    <name type="common">Saltwater cress</name>
    <name type="synonym">Sisymbrium salsugineum</name>
    <dbReference type="NCBI Taxonomy" id="72664"/>
    <lineage>
        <taxon>Eukaryota</taxon>
        <taxon>Viridiplantae</taxon>
        <taxon>Streptophyta</taxon>
        <taxon>Embryophyta</taxon>
        <taxon>Tracheophyta</taxon>
        <taxon>Spermatophyta</taxon>
        <taxon>Magnoliopsida</taxon>
        <taxon>eudicotyledons</taxon>
        <taxon>Gunneridae</taxon>
        <taxon>Pentapetalae</taxon>
        <taxon>rosids</taxon>
        <taxon>malvids</taxon>
        <taxon>Brassicales</taxon>
        <taxon>Brassicaceae</taxon>
        <taxon>Eutremeae</taxon>
        <taxon>Eutrema</taxon>
    </lineage>
</organism>
<feature type="domain" description="HTH myb-type" evidence="9">
    <location>
        <begin position="178"/>
        <end position="228"/>
    </location>
</feature>
<dbReference type="FunFam" id="1.10.10.60:FF:000016">
    <property type="entry name" value="Transcriptional activator Myb isoform A"/>
    <property type="match status" value="1"/>
</dbReference>
<dbReference type="Pfam" id="PF00249">
    <property type="entry name" value="Myb_DNA-binding"/>
    <property type="match status" value="3"/>
</dbReference>
<feature type="domain" description="Myb-like" evidence="8">
    <location>
        <begin position="122"/>
        <end position="173"/>
    </location>
</feature>
<feature type="region of interest" description="Disordered" evidence="7">
    <location>
        <begin position="28"/>
        <end position="79"/>
    </location>
</feature>
<comment type="subcellular location">
    <subcellularLocation>
        <location evidence="1">Nucleus</location>
    </subcellularLocation>
</comment>
<reference evidence="10 11" key="1">
    <citation type="journal article" date="2013" name="Front. Plant Sci.">
        <title>The Reference Genome of the Halophytic Plant Eutrema salsugineum.</title>
        <authorList>
            <person name="Yang R."/>
            <person name="Jarvis D.E."/>
            <person name="Chen H."/>
            <person name="Beilstein M.A."/>
            <person name="Grimwood J."/>
            <person name="Jenkins J."/>
            <person name="Shu S."/>
            <person name="Prochnik S."/>
            <person name="Xin M."/>
            <person name="Ma C."/>
            <person name="Schmutz J."/>
            <person name="Wing R.A."/>
            <person name="Mitchell-Olds T."/>
            <person name="Schumaker K.S."/>
            <person name="Wang X."/>
        </authorList>
    </citation>
    <scope>NUCLEOTIDE SEQUENCE [LARGE SCALE GENOMIC DNA]</scope>
</reference>
<evidence type="ECO:0000259" key="8">
    <source>
        <dbReference type="PROSITE" id="PS50090"/>
    </source>
</evidence>
<evidence type="ECO:0000256" key="5">
    <source>
        <dbReference type="ARBA" id="ARBA00023163"/>
    </source>
</evidence>
<evidence type="ECO:0000256" key="3">
    <source>
        <dbReference type="ARBA" id="ARBA00023015"/>
    </source>
</evidence>
<dbReference type="PANTHER" id="PTHR45614:SF194">
    <property type="entry name" value="TRANSCRIPTION FACTOR MYB3R-3-RELATED"/>
    <property type="match status" value="1"/>
</dbReference>